<dbReference type="EMBL" id="CAJNOI010000227">
    <property type="protein sequence ID" value="CAF1196610.1"/>
    <property type="molecule type" value="Genomic_DNA"/>
</dbReference>
<dbReference type="Proteomes" id="UP000663877">
    <property type="component" value="Unassembled WGS sequence"/>
</dbReference>
<evidence type="ECO:0000313" key="3">
    <source>
        <dbReference type="Proteomes" id="UP000663832"/>
    </source>
</evidence>
<proteinExistence type="predicted"/>
<gene>
    <name evidence="1" type="ORF">BJG266_LOCUS26651</name>
    <name evidence="2" type="ORF">QVE165_LOCUS40908</name>
</gene>
<dbReference type="EMBL" id="CAJNOM010000478">
    <property type="protein sequence ID" value="CAF1460443.1"/>
    <property type="molecule type" value="Genomic_DNA"/>
</dbReference>
<sequence length="95" mass="10982">MLNIYKSLIRPILTYGSSVLLHAEDKLWNRLQIAQNKSIRAALNIPHFVSTTYIHQITNIPYIRSYVTNLTERALTRSQQLEDTVTEQNLVSLLN</sequence>
<evidence type="ECO:0000313" key="2">
    <source>
        <dbReference type="EMBL" id="CAF1460443.1"/>
    </source>
</evidence>
<protein>
    <submittedName>
        <fullName evidence="1">Uncharacterized protein</fullName>
    </submittedName>
</protein>
<dbReference type="AlphaFoldDB" id="A0A814VXX7"/>
<reference evidence="1" key="1">
    <citation type="submission" date="2021-02" db="EMBL/GenBank/DDBJ databases">
        <authorList>
            <person name="Nowell W R."/>
        </authorList>
    </citation>
    <scope>NUCLEOTIDE SEQUENCE</scope>
</reference>
<keyword evidence="3" id="KW-1185">Reference proteome</keyword>
<evidence type="ECO:0000313" key="4">
    <source>
        <dbReference type="Proteomes" id="UP000663877"/>
    </source>
</evidence>
<dbReference type="Proteomes" id="UP000663832">
    <property type="component" value="Unassembled WGS sequence"/>
</dbReference>
<name>A0A814VXX7_9BILA</name>
<dbReference type="OrthoDB" id="10050074at2759"/>
<comment type="caution">
    <text evidence="1">The sequence shown here is derived from an EMBL/GenBank/DDBJ whole genome shotgun (WGS) entry which is preliminary data.</text>
</comment>
<evidence type="ECO:0000313" key="1">
    <source>
        <dbReference type="EMBL" id="CAF1196610.1"/>
    </source>
</evidence>
<accession>A0A814VXX7</accession>
<organism evidence="1 4">
    <name type="scientific">Adineta steineri</name>
    <dbReference type="NCBI Taxonomy" id="433720"/>
    <lineage>
        <taxon>Eukaryota</taxon>
        <taxon>Metazoa</taxon>
        <taxon>Spiralia</taxon>
        <taxon>Gnathifera</taxon>
        <taxon>Rotifera</taxon>
        <taxon>Eurotatoria</taxon>
        <taxon>Bdelloidea</taxon>
        <taxon>Adinetida</taxon>
        <taxon>Adinetidae</taxon>
        <taxon>Adineta</taxon>
    </lineage>
</organism>